<evidence type="ECO:0000256" key="8">
    <source>
        <dbReference type="ARBA" id="ARBA00023012"/>
    </source>
</evidence>
<dbReference type="InterPro" id="IPR005467">
    <property type="entry name" value="His_kinase_dom"/>
</dbReference>
<keyword evidence="13" id="KW-1185">Reference proteome</keyword>
<dbReference type="OrthoDB" id="9772835at2"/>
<dbReference type="GO" id="GO:0000155">
    <property type="term" value="F:phosphorelay sensor kinase activity"/>
    <property type="evidence" value="ECO:0007669"/>
    <property type="project" value="InterPro"/>
</dbReference>
<dbReference type="CDD" id="cd00082">
    <property type="entry name" value="HisKA"/>
    <property type="match status" value="1"/>
</dbReference>
<dbReference type="InterPro" id="IPR003661">
    <property type="entry name" value="HisK_dim/P_dom"/>
</dbReference>
<evidence type="ECO:0000256" key="1">
    <source>
        <dbReference type="ARBA" id="ARBA00000085"/>
    </source>
</evidence>
<dbReference type="InterPro" id="IPR003594">
    <property type="entry name" value="HATPase_dom"/>
</dbReference>
<organism evidence="12 14">
    <name type="scientific">Arcobacter ellisii</name>
    <dbReference type="NCBI Taxonomy" id="913109"/>
    <lineage>
        <taxon>Bacteria</taxon>
        <taxon>Pseudomonadati</taxon>
        <taxon>Campylobacterota</taxon>
        <taxon>Epsilonproteobacteria</taxon>
        <taxon>Campylobacterales</taxon>
        <taxon>Arcobacteraceae</taxon>
        <taxon>Arcobacter</taxon>
    </lineage>
</organism>
<dbReference type="Gene3D" id="3.30.565.10">
    <property type="entry name" value="Histidine kinase-like ATPase, C-terminal domain"/>
    <property type="match status" value="1"/>
</dbReference>
<dbReference type="RefSeq" id="WP_118916278.1">
    <property type="nucleotide sequence ID" value="NZ_CP032097.1"/>
</dbReference>
<dbReference type="EC" id="2.7.13.3" evidence="2"/>
<reference evidence="12 14" key="1">
    <citation type="submission" date="2017-09" db="EMBL/GenBank/DDBJ databases">
        <title>Genomics of the genus Arcobacter.</title>
        <authorList>
            <person name="Perez-Cataluna A."/>
            <person name="Figueras M.J."/>
            <person name="Salas-Masso N."/>
        </authorList>
    </citation>
    <scope>NUCLEOTIDE SEQUENCE [LARGE SCALE GENOMIC DNA]</scope>
    <source>
        <strain evidence="12 14">CECT 7837</strain>
    </source>
</reference>
<protein>
    <recommendedName>
        <fullName evidence="2">histidine kinase</fullName>
        <ecNumber evidence="2">2.7.13.3</ecNumber>
    </recommendedName>
</protein>
<dbReference type="PRINTS" id="PR00344">
    <property type="entry name" value="BCTRLSENSOR"/>
</dbReference>
<evidence type="ECO:0000256" key="3">
    <source>
        <dbReference type="ARBA" id="ARBA00022553"/>
    </source>
</evidence>
<keyword evidence="9" id="KW-1133">Transmembrane helix</keyword>
<dbReference type="Proteomes" id="UP000290588">
    <property type="component" value="Unassembled WGS sequence"/>
</dbReference>
<dbReference type="Gene3D" id="1.10.287.130">
    <property type="match status" value="1"/>
</dbReference>
<dbReference type="AlphaFoldDB" id="A0A347U5A4"/>
<evidence type="ECO:0000256" key="4">
    <source>
        <dbReference type="ARBA" id="ARBA00022679"/>
    </source>
</evidence>
<evidence type="ECO:0000256" key="9">
    <source>
        <dbReference type="SAM" id="Phobius"/>
    </source>
</evidence>
<dbReference type="Proteomes" id="UP000262582">
    <property type="component" value="Chromosome"/>
</dbReference>
<dbReference type="KEGG" id="aell:AELL_0340"/>
<evidence type="ECO:0000313" key="11">
    <source>
        <dbReference type="EMBL" id="AXX94032.1"/>
    </source>
</evidence>
<dbReference type="InterPro" id="IPR036097">
    <property type="entry name" value="HisK_dim/P_sf"/>
</dbReference>
<evidence type="ECO:0000313" key="12">
    <source>
        <dbReference type="EMBL" id="RXI32392.1"/>
    </source>
</evidence>
<dbReference type="GO" id="GO:0005524">
    <property type="term" value="F:ATP binding"/>
    <property type="evidence" value="ECO:0007669"/>
    <property type="project" value="UniProtKB-KW"/>
</dbReference>
<dbReference type="InterPro" id="IPR004358">
    <property type="entry name" value="Sig_transdc_His_kin-like_C"/>
</dbReference>
<evidence type="ECO:0000256" key="6">
    <source>
        <dbReference type="ARBA" id="ARBA00022777"/>
    </source>
</evidence>
<dbReference type="SUPFAM" id="SSF47384">
    <property type="entry name" value="Homodimeric domain of signal transducing histidine kinase"/>
    <property type="match status" value="1"/>
</dbReference>
<keyword evidence="9" id="KW-0812">Transmembrane</keyword>
<keyword evidence="6 11" id="KW-0418">Kinase</keyword>
<name>A0A347U5A4_9BACT</name>
<dbReference type="EMBL" id="CP032097">
    <property type="protein sequence ID" value="AXX94032.1"/>
    <property type="molecule type" value="Genomic_DNA"/>
</dbReference>
<evidence type="ECO:0000259" key="10">
    <source>
        <dbReference type="PROSITE" id="PS50109"/>
    </source>
</evidence>
<dbReference type="PANTHER" id="PTHR43065:SF10">
    <property type="entry name" value="PEROXIDE STRESS-ACTIVATED HISTIDINE KINASE MAK3"/>
    <property type="match status" value="1"/>
</dbReference>
<dbReference type="Pfam" id="PF00512">
    <property type="entry name" value="HisKA"/>
    <property type="match status" value="1"/>
</dbReference>
<keyword evidence="5" id="KW-0547">Nucleotide-binding</keyword>
<keyword evidence="7" id="KW-0067">ATP-binding</keyword>
<dbReference type="PANTHER" id="PTHR43065">
    <property type="entry name" value="SENSOR HISTIDINE KINASE"/>
    <property type="match status" value="1"/>
</dbReference>
<dbReference type="SUPFAM" id="SSF55874">
    <property type="entry name" value="ATPase domain of HSP90 chaperone/DNA topoisomerase II/histidine kinase"/>
    <property type="match status" value="1"/>
</dbReference>
<dbReference type="PROSITE" id="PS50109">
    <property type="entry name" value="HIS_KIN"/>
    <property type="match status" value="1"/>
</dbReference>
<dbReference type="SMART" id="SM00388">
    <property type="entry name" value="HisKA"/>
    <property type="match status" value="1"/>
</dbReference>
<evidence type="ECO:0000256" key="7">
    <source>
        <dbReference type="ARBA" id="ARBA00022840"/>
    </source>
</evidence>
<sequence>MKKKSKYILINFLVLVLLCFITALGGTQFILKKEKELLQEKYNSVTINIKDKINSLILSKKNATLAITLTLAENENIKKPILKTNEKNFYDLDILSKKLRDYTDFKNVWFQIINKEGISVYRSWTKDKNDEIKLYRLDLQKILEKPQIKNTISVGIYDITFKSIVPIYEDNNFIGILEGITHFNSITKDLREIDNLEPIILVDKYFTKQLKENSFSKIFFKDYYVPNIDVSKELLSYLEKEEIENFLKINSYLIKDGKIITNFQIYQDDVKLANILVFKDLNLIDISEIIKFKQHAFLYLILFLILLCLTVLIISYYIYSKRLKELNLYLQQTVNKEIIKNDEKNKLLFQQNKMAAMGEMIENIAHQWRQPLSIITTSASSIKLKKEYGVLEDKECEESLNYIIDTANYLSNTIDDFRYYFSPQKNKNLFKSIDLIEKALNIVKISFNKNDIKIIKEIEDCEVLTFENELLQVIINILNNAEDELIKKEKDFEKYLFIKIVKEKNTLEIFIKDNAGGIKEEIIDRIFEPYFTTKHKSKGTGIGLYMCEEIINKHIKGTISVSNEKYVYQNKEYIGAMFKISIPIS</sequence>
<proteinExistence type="predicted"/>
<comment type="catalytic activity">
    <reaction evidence="1">
        <text>ATP + protein L-histidine = ADP + protein N-phospho-L-histidine.</text>
        <dbReference type="EC" id="2.7.13.3"/>
    </reaction>
</comment>
<keyword evidence="8" id="KW-0902">Two-component regulatory system</keyword>
<accession>A0A347U5A4</accession>
<feature type="domain" description="Histidine kinase" evidence="10">
    <location>
        <begin position="363"/>
        <end position="585"/>
    </location>
</feature>
<dbReference type="InterPro" id="IPR036890">
    <property type="entry name" value="HATPase_C_sf"/>
</dbReference>
<gene>
    <name evidence="11" type="ORF">AELL_0340</name>
    <name evidence="12" type="ORF">CP962_01975</name>
</gene>
<evidence type="ECO:0000256" key="5">
    <source>
        <dbReference type="ARBA" id="ARBA00022741"/>
    </source>
</evidence>
<feature type="transmembrane region" description="Helical" evidence="9">
    <location>
        <begin position="296"/>
        <end position="319"/>
    </location>
</feature>
<evidence type="ECO:0000256" key="2">
    <source>
        <dbReference type="ARBA" id="ARBA00012438"/>
    </source>
</evidence>
<reference evidence="11 13" key="2">
    <citation type="submission" date="2018-08" db="EMBL/GenBank/DDBJ databases">
        <title>Complete genome of the Arcobacter ellisii type strain LMG 26155.</title>
        <authorList>
            <person name="Miller W.G."/>
            <person name="Yee E."/>
            <person name="Bono J.L."/>
        </authorList>
    </citation>
    <scope>NUCLEOTIDE SEQUENCE [LARGE SCALE GENOMIC DNA]</scope>
    <source>
        <strain evidence="11 13">LMG 26155</strain>
    </source>
</reference>
<dbReference type="Pfam" id="PF02518">
    <property type="entry name" value="HATPase_c"/>
    <property type="match status" value="1"/>
</dbReference>
<dbReference type="SMART" id="SM00387">
    <property type="entry name" value="HATPase_c"/>
    <property type="match status" value="1"/>
</dbReference>
<keyword evidence="3" id="KW-0597">Phosphoprotein</keyword>
<evidence type="ECO:0000313" key="14">
    <source>
        <dbReference type="Proteomes" id="UP000290588"/>
    </source>
</evidence>
<evidence type="ECO:0000313" key="13">
    <source>
        <dbReference type="Proteomes" id="UP000262582"/>
    </source>
</evidence>
<keyword evidence="4" id="KW-0808">Transferase</keyword>
<dbReference type="EMBL" id="NXIG01000002">
    <property type="protein sequence ID" value="RXI32392.1"/>
    <property type="molecule type" value="Genomic_DNA"/>
</dbReference>
<keyword evidence="9" id="KW-0472">Membrane</keyword>